<evidence type="ECO:0000313" key="3">
    <source>
        <dbReference type="Proteomes" id="UP001431926"/>
    </source>
</evidence>
<keyword evidence="1" id="KW-0472">Membrane</keyword>
<evidence type="ECO:0000313" key="2">
    <source>
        <dbReference type="EMBL" id="WUX38560.1"/>
    </source>
</evidence>
<feature type="transmembrane region" description="Helical" evidence="1">
    <location>
        <begin position="39"/>
        <end position="57"/>
    </location>
</feature>
<accession>A0ABZ1ZIQ1</accession>
<protein>
    <submittedName>
        <fullName evidence="2">Uncharacterized protein</fullName>
    </submittedName>
</protein>
<dbReference type="EMBL" id="CP109491">
    <property type="protein sequence ID" value="WUX38560.1"/>
    <property type="molecule type" value="Genomic_DNA"/>
</dbReference>
<reference evidence="2" key="1">
    <citation type="submission" date="2022-10" db="EMBL/GenBank/DDBJ databases">
        <title>The complete genomes of actinobacterial strains from the NBC collection.</title>
        <authorList>
            <person name="Joergensen T.S."/>
            <person name="Alvarez Arevalo M."/>
            <person name="Sterndorff E.B."/>
            <person name="Faurdal D."/>
            <person name="Vuksanovic O."/>
            <person name="Mourched A.-S."/>
            <person name="Charusanti P."/>
            <person name="Shaw S."/>
            <person name="Blin K."/>
            <person name="Weber T."/>
        </authorList>
    </citation>
    <scope>NUCLEOTIDE SEQUENCE</scope>
    <source>
        <strain evidence="2">NBC_01436</strain>
    </source>
</reference>
<evidence type="ECO:0000256" key="1">
    <source>
        <dbReference type="SAM" id="Phobius"/>
    </source>
</evidence>
<organism evidence="2 3">
    <name type="scientific">Streptomyces anulatus</name>
    <name type="common">Streptomyces chrysomallus</name>
    <dbReference type="NCBI Taxonomy" id="1892"/>
    <lineage>
        <taxon>Bacteria</taxon>
        <taxon>Bacillati</taxon>
        <taxon>Actinomycetota</taxon>
        <taxon>Actinomycetes</taxon>
        <taxon>Kitasatosporales</taxon>
        <taxon>Streptomycetaceae</taxon>
        <taxon>Streptomyces</taxon>
    </lineage>
</organism>
<proteinExistence type="predicted"/>
<keyword evidence="1" id="KW-1133">Transmembrane helix</keyword>
<dbReference type="RefSeq" id="WP_329357000.1">
    <property type="nucleotide sequence ID" value="NZ_CP109490.1"/>
</dbReference>
<feature type="transmembrane region" description="Helical" evidence="1">
    <location>
        <begin position="12"/>
        <end position="33"/>
    </location>
</feature>
<sequence length="71" mass="7690">MNQSSIPDRLNRALDWAGLPLSVLLLVIGVRDYRDGGSVGWPIGGAVLVLVSLWVIYRGMHRRSAGTTKSA</sequence>
<keyword evidence="1" id="KW-0812">Transmembrane</keyword>
<keyword evidence="3" id="KW-1185">Reference proteome</keyword>
<name>A0ABZ1ZIQ1_STRAQ</name>
<dbReference type="Proteomes" id="UP001431926">
    <property type="component" value="Chromosome"/>
</dbReference>
<gene>
    <name evidence="2" type="ORF">OG367_20960</name>
</gene>